<organism evidence="3 4">
    <name type="scientific">Mycobacterium lacus</name>
    <dbReference type="NCBI Taxonomy" id="169765"/>
    <lineage>
        <taxon>Bacteria</taxon>
        <taxon>Bacillati</taxon>
        <taxon>Actinomycetota</taxon>
        <taxon>Actinomycetes</taxon>
        <taxon>Mycobacteriales</taxon>
        <taxon>Mycobacteriaceae</taxon>
        <taxon>Mycobacterium</taxon>
    </lineage>
</organism>
<proteinExistence type="predicted"/>
<reference evidence="3 4" key="1">
    <citation type="journal article" date="2019" name="Emerg. Microbes Infect.">
        <title>Comprehensive subspecies identification of 175 nontuberculous mycobacteria species based on 7547 genomic profiles.</title>
        <authorList>
            <person name="Matsumoto Y."/>
            <person name="Kinjo T."/>
            <person name="Motooka D."/>
            <person name="Nabeya D."/>
            <person name="Jung N."/>
            <person name="Uechi K."/>
            <person name="Horii T."/>
            <person name="Iida T."/>
            <person name="Fujita J."/>
            <person name="Nakamura S."/>
        </authorList>
    </citation>
    <scope>NUCLEOTIDE SEQUENCE [LARGE SCALE GENOMIC DNA]</scope>
    <source>
        <strain evidence="3 4">JCM 15657</strain>
    </source>
</reference>
<evidence type="ECO:0000259" key="2">
    <source>
        <dbReference type="PROSITE" id="PS50994"/>
    </source>
</evidence>
<feature type="domain" description="Integrase catalytic" evidence="2">
    <location>
        <begin position="139"/>
        <end position="249"/>
    </location>
</feature>
<dbReference type="EMBL" id="AP022581">
    <property type="protein sequence ID" value="BBX98555.1"/>
    <property type="molecule type" value="Genomic_DNA"/>
</dbReference>
<dbReference type="InterPro" id="IPR036397">
    <property type="entry name" value="RNaseH_sf"/>
</dbReference>
<dbReference type="PROSITE" id="PS50994">
    <property type="entry name" value="INTEGRASE"/>
    <property type="match status" value="1"/>
</dbReference>
<dbReference type="Proteomes" id="UP000466396">
    <property type="component" value="Chromosome"/>
</dbReference>
<feature type="region of interest" description="Disordered" evidence="1">
    <location>
        <begin position="257"/>
        <end position="281"/>
    </location>
</feature>
<dbReference type="InterPro" id="IPR012337">
    <property type="entry name" value="RNaseH-like_sf"/>
</dbReference>
<dbReference type="Pfam" id="PF00665">
    <property type="entry name" value="rve"/>
    <property type="match status" value="1"/>
</dbReference>
<dbReference type="InterPro" id="IPR001584">
    <property type="entry name" value="Integrase_cat-core"/>
</dbReference>
<dbReference type="GO" id="GO:0003676">
    <property type="term" value="F:nucleic acid binding"/>
    <property type="evidence" value="ECO:0007669"/>
    <property type="project" value="InterPro"/>
</dbReference>
<keyword evidence="4" id="KW-1185">Reference proteome</keyword>
<accession>A0A7I7NPG2</accession>
<evidence type="ECO:0000256" key="1">
    <source>
        <dbReference type="SAM" id="MobiDB-lite"/>
    </source>
</evidence>
<feature type="compositionally biased region" description="Polar residues" evidence="1">
    <location>
        <begin position="267"/>
        <end position="281"/>
    </location>
</feature>
<sequence>MRAKEILDELCANTGWHRSHARKALKAALQPKIVTPRSPRPVKYGPDVTAALMVRWTVPAMPAGKRLAPMLRQPVAVLHQFGELVIDEATAALLVSMSAATIDRRLAGERTKHQLKGVWGQSRDRFSKARSRCAPGPSDDARPGFVEIDLVWRDGGNRARGHAFTLTVTDIATGWTENRSMPDKTAKCVPAALNDIARKMPFPILGVDSDNGSEFINDLLLQRCQDRQITFTRARPGYKNDGHHVEQKNMGQRCAPWSATTATTPPQNCCRSTRSGSCSPS</sequence>
<evidence type="ECO:0000313" key="3">
    <source>
        <dbReference type="EMBL" id="BBX98555.1"/>
    </source>
</evidence>
<evidence type="ECO:0000313" key="4">
    <source>
        <dbReference type="Proteomes" id="UP000466396"/>
    </source>
</evidence>
<protein>
    <recommendedName>
        <fullName evidence="2">Integrase catalytic domain-containing protein</fullName>
    </recommendedName>
</protein>
<gene>
    <name evidence="3" type="ORF">MLAC_38490</name>
</gene>
<name>A0A7I7NPG2_9MYCO</name>
<dbReference type="SUPFAM" id="SSF53098">
    <property type="entry name" value="Ribonuclease H-like"/>
    <property type="match status" value="1"/>
</dbReference>
<dbReference type="AlphaFoldDB" id="A0A7I7NPG2"/>
<dbReference type="GO" id="GO:0015074">
    <property type="term" value="P:DNA integration"/>
    <property type="evidence" value="ECO:0007669"/>
    <property type="project" value="InterPro"/>
</dbReference>
<dbReference type="KEGG" id="mlj:MLAC_38490"/>
<dbReference type="Gene3D" id="3.30.420.10">
    <property type="entry name" value="Ribonuclease H-like superfamily/Ribonuclease H"/>
    <property type="match status" value="1"/>
</dbReference>